<dbReference type="GO" id="GO:0004351">
    <property type="term" value="F:glutamate decarboxylase activity"/>
    <property type="evidence" value="ECO:0007669"/>
    <property type="project" value="InterPro"/>
</dbReference>
<accession>A0A445ANX9</accession>
<dbReference type="GO" id="GO:0030170">
    <property type="term" value="F:pyridoxal phosphate binding"/>
    <property type="evidence" value="ECO:0007669"/>
    <property type="project" value="InterPro"/>
</dbReference>
<evidence type="ECO:0000313" key="3">
    <source>
        <dbReference type="EMBL" id="RYR28129.1"/>
    </source>
</evidence>
<dbReference type="PANTHER" id="PTHR43321">
    <property type="entry name" value="GLUTAMATE DECARBOXYLASE"/>
    <property type="match status" value="1"/>
</dbReference>
<organism evidence="3 4">
    <name type="scientific">Arachis hypogaea</name>
    <name type="common">Peanut</name>
    <dbReference type="NCBI Taxonomy" id="3818"/>
    <lineage>
        <taxon>Eukaryota</taxon>
        <taxon>Viridiplantae</taxon>
        <taxon>Streptophyta</taxon>
        <taxon>Embryophyta</taxon>
        <taxon>Tracheophyta</taxon>
        <taxon>Spermatophyta</taxon>
        <taxon>Magnoliopsida</taxon>
        <taxon>eudicotyledons</taxon>
        <taxon>Gunneridae</taxon>
        <taxon>Pentapetalae</taxon>
        <taxon>rosids</taxon>
        <taxon>fabids</taxon>
        <taxon>Fabales</taxon>
        <taxon>Fabaceae</taxon>
        <taxon>Papilionoideae</taxon>
        <taxon>50 kb inversion clade</taxon>
        <taxon>dalbergioids sensu lato</taxon>
        <taxon>Dalbergieae</taxon>
        <taxon>Pterocarpus clade</taxon>
        <taxon>Arachis</taxon>
    </lineage>
</organism>
<gene>
    <name evidence="3" type="ORF">Ahy_B01g052238</name>
</gene>
<keyword evidence="2" id="KW-1133">Transmembrane helix</keyword>
<keyword evidence="2" id="KW-0472">Membrane</keyword>
<dbReference type="EMBL" id="SDMP01000011">
    <property type="protein sequence ID" value="RYR28129.1"/>
    <property type="molecule type" value="Genomic_DNA"/>
</dbReference>
<feature type="transmembrane region" description="Helical" evidence="2">
    <location>
        <begin position="44"/>
        <end position="66"/>
    </location>
</feature>
<comment type="similarity">
    <text evidence="1">Belongs to the group II decarboxylase family.</text>
</comment>
<evidence type="ECO:0000256" key="1">
    <source>
        <dbReference type="ARBA" id="ARBA00009533"/>
    </source>
</evidence>
<proteinExistence type="inferred from homology"/>
<name>A0A445ANX9_ARAHY</name>
<dbReference type="STRING" id="3818.A0A445ANX9"/>
<dbReference type="Proteomes" id="UP000289738">
    <property type="component" value="Chromosome B01"/>
</dbReference>
<keyword evidence="4" id="KW-1185">Reference proteome</keyword>
<dbReference type="GO" id="GO:0006538">
    <property type="term" value="P:L-glutamate catabolic process"/>
    <property type="evidence" value="ECO:0007669"/>
    <property type="project" value="TreeGrafter"/>
</dbReference>
<dbReference type="GO" id="GO:0005829">
    <property type="term" value="C:cytosol"/>
    <property type="evidence" value="ECO:0007669"/>
    <property type="project" value="TreeGrafter"/>
</dbReference>
<reference evidence="3 4" key="1">
    <citation type="submission" date="2019-01" db="EMBL/GenBank/DDBJ databases">
        <title>Sequencing of cultivated peanut Arachis hypogaea provides insights into genome evolution and oil improvement.</title>
        <authorList>
            <person name="Chen X."/>
        </authorList>
    </citation>
    <scope>NUCLEOTIDE SEQUENCE [LARGE SCALE GENOMIC DNA]</scope>
    <source>
        <strain evidence="4">cv. Fuhuasheng</strain>
        <tissue evidence="3">Leaves</tissue>
    </source>
</reference>
<evidence type="ECO:0000256" key="2">
    <source>
        <dbReference type="SAM" id="Phobius"/>
    </source>
</evidence>
<evidence type="ECO:0000313" key="4">
    <source>
        <dbReference type="Proteomes" id="UP000289738"/>
    </source>
</evidence>
<dbReference type="PANTHER" id="PTHR43321:SF3">
    <property type="entry name" value="GLUTAMATE DECARBOXYLASE"/>
    <property type="match status" value="1"/>
</dbReference>
<dbReference type="InterPro" id="IPR010107">
    <property type="entry name" value="Glutamate_decarboxylase"/>
</dbReference>
<dbReference type="AlphaFoldDB" id="A0A445ANX9"/>
<keyword evidence="2" id="KW-0812">Transmembrane</keyword>
<comment type="caution">
    <text evidence="3">The sequence shown here is derived from an EMBL/GenBank/DDBJ whole genome shotgun (WGS) entry which is preliminary data.</text>
</comment>
<protein>
    <submittedName>
        <fullName evidence="3">Uncharacterized protein</fullName>
    </submittedName>
</protein>
<sequence>MNLALFVTTWMELECDKLIMDVINKNHVDIDEYPFITEPQASSIFYFIHFIFFKTMACLFSSNSFFKI</sequence>